<dbReference type="AlphaFoldDB" id="A0A086T6F0"/>
<keyword evidence="3" id="KW-1185">Reference proteome</keyword>
<organism evidence="2 3">
    <name type="scientific">Hapsidospora chrysogenum (strain ATCC 11550 / CBS 779.69 / DSM 880 / IAM 14645 / JCM 23072 / IMI 49137)</name>
    <name type="common">Acremonium chrysogenum</name>
    <dbReference type="NCBI Taxonomy" id="857340"/>
    <lineage>
        <taxon>Eukaryota</taxon>
        <taxon>Fungi</taxon>
        <taxon>Dikarya</taxon>
        <taxon>Ascomycota</taxon>
        <taxon>Pezizomycotina</taxon>
        <taxon>Sordariomycetes</taxon>
        <taxon>Hypocreomycetidae</taxon>
        <taxon>Hypocreales</taxon>
        <taxon>Bionectriaceae</taxon>
        <taxon>Hapsidospora</taxon>
    </lineage>
</organism>
<dbReference type="Proteomes" id="UP000029964">
    <property type="component" value="Unassembled WGS sequence"/>
</dbReference>
<feature type="region of interest" description="Disordered" evidence="1">
    <location>
        <begin position="340"/>
        <end position="365"/>
    </location>
</feature>
<evidence type="ECO:0000313" key="2">
    <source>
        <dbReference type="EMBL" id="KFH44932.1"/>
    </source>
</evidence>
<reference evidence="3" key="1">
    <citation type="journal article" date="2014" name="Genome Announc.">
        <title>Genome sequence and annotation of Acremonium chrysogenum, producer of the beta-lactam antibiotic cephalosporin C.</title>
        <authorList>
            <person name="Terfehr D."/>
            <person name="Dahlmann T.A."/>
            <person name="Specht T."/>
            <person name="Zadra I."/>
            <person name="Kuernsteiner H."/>
            <person name="Kueck U."/>
        </authorList>
    </citation>
    <scope>NUCLEOTIDE SEQUENCE [LARGE SCALE GENOMIC DNA]</scope>
    <source>
        <strain evidence="3">ATCC 11550 / CBS 779.69 / DSM 880 / IAM 14645 / JCM 23072 / IMI 49137</strain>
    </source>
</reference>
<feature type="compositionally biased region" description="Basic and acidic residues" evidence="1">
    <location>
        <begin position="277"/>
        <end position="286"/>
    </location>
</feature>
<gene>
    <name evidence="2" type="ORF">ACRE_042670</name>
</gene>
<protein>
    <submittedName>
        <fullName evidence="2">Uncharacterized protein</fullName>
    </submittedName>
</protein>
<evidence type="ECO:0000256" key="1">
    <source>
        <dbReference type="SAM" id="MobiDB-lite"/>
    </source>
</evidence>
<accession>A0A086T6F0</accession>
<feature type="compositionally biased region" description="Polar residues" evidence="1">
    <location>
        <begin position="234"/>
        <end position="255"/>
    </location>
</feature>
<comment type="caution">
    <text evidence="2">The sequence shown here is derived from an EMBL/GenBank/DDBJ whole genome shotgun (WGS) entry which is preliminary data.</text>
</comment>
<dbReference type="EMBL" id="JPKY01000040">
    <property type="protein sequence ID" value="KFH44932.1"/>
    <property type="molecule type" value="Genomic_DNA"/>
</dbReference>
<proteinExistence type="predicted"/>
<feature type="compositionally biased region" description="Polar residues" evidence="1">
    <location>
        <begin position="199"/>
        <end position="215"/>
    </location>
</feature>
<evidence type="ECO:0000313" key="3">
    <source>
        <dbReference type="Proteomes" id="UP000029964"/>
    </source>
</evidence>
<dbReference type="HOGENOM" id="CLU_670778_0_0_1"/>
<sequence length="410" mass="44766">MPRPSDPTKTAAKEARLRDIIARLDPRIYTVPGLYALIVGHLRRTNAGASKTWAGSKIRKEFEDWAKPLSLTQRYEKPPLDLFLAARVVHDFHGGARTGKFKSTVAHRGLGEWAEEELGRRAESGRAAAGDVYSAPGSEGHDDILPSIEGGAEPNIKPESCDIPKYIHSTTLVKPKKEAAQQKPNHSGVRPQKKLPLFSSPQKTQEPSSFANVKQESFEAEAQTEPPPKRVKTTDSGCQTSPTHVYVNAGTQTPQEKPAVKQPPYPTPPIPQPLPTRPERTPQGHQPDVRAEIEAFAAAAIARQTEALQQSLPDTIHQIFHSAIRDTIHATVADEVAAAMRSHPSQRQGGMGPRLRPPPPPPLAVPMAQRPGPVQHGECEHGPGRFERSEGGHYYGATMGGWDGWSRGTY</sequence>
<name>A0A086T6F0_HAPC1</name>
<feature type="compositionally biased region" description="Pro residues" evidence="1">
    <location>
        <begin position="355"/>
        <end position="364"/>
    </location>
</feature>
<feature type="region of interest" description="Disordered" evidence="1">
    <location>
        <begin position="119"/>
        <end position="162"/>
    </location>
</feature>
<feature type="compositionally biased region" description="Pro residues" evidence="1">
    <location>
        <begin position="261"/>
        <end position="276"/>
    </location>
</feature>
<feature type="region of interest" description="Disordered" evidence="1">
    <location>
        <begin position="174"/>
        <end position="286"/>
    </location>
</feature>